<dbReference type="InterPro" id="IPR000219">
    <property type="entry name" value="DH_dom"/>
</dbReference>
<evidence type="ECO:0000313" key="3">
    <source>
        <dbReference type="Proteomes" id="UP000270094"/>
    </source>
</evidence>
<name>A0A3P7L738_STRVU</name>
<dbReference type="GO" id="GO:0005737">
    <property type="term" value="C:cytoplasm"/>
    <property type="evidence" value="ECO:0007669"/>
    <property type="project" value="TreeGrafter"/>
</dbReference>
<reference evidence="2 3" key="1">
    <citation type="submission" date="2018-11" db="EMBL/GenBank/DDBJ databases">
        <authorList>
            <consortium name="Pathogen Informatics"/>
        </authorList>
    </citation>
    <scope>NUCLEOTIDE SEQUENCE [LARGE SCALE GENOMIC DNA]</scope>
</reference>
<dbReference type="PROSITE" id="PS50010">
    <property type="entry name" value="DH_2"/>
    <property type="match status" value="1"/>
</dbReference>
<dbReference type="SUPFAM" id="SSF48065">
    <property type="entry name" value="DBL homology domain (DH-domain)"/>
    <property type="match status" value="1"/>
</dbReference>
<dbReference type="Pfam" id="PF00621">
    <property type="entry name" value="RhoGEF"/>
    <property type="match status" value="1"/>
</dbReference>
<proteinExistence type="predicted"/>
<dbReference type="AlphaFoldDB" id="A0A3P7L738"/>
<dbReference type="EMBL" id="UYYB01094987">
    <property type="protein sequence ID" value="VDM75162.1"/>
    <property type="molecule type" value="Genomic_DNA"/>
</dbReference>
<evidence type="ECO:0000259" key="1">
    <source>
        <dbReference type="PROSITE" id="PS50010"/>
    </source>
</evidence>
<evidence type="ECO:0000313" key="2">
    <source>
        <dbReference type="EMBL" id="VDM75162.1"/>
    </source>
</evidence>
<dbReference type="PANTHER" id="PTHR46026:SF1">
    <property type="entry name" value="RHO-TYPE GUANINE NUCLEOTIDE EXCHANGE FACTOR, ISOFORM F"/>
    <property type="match status" value="1"/>
</dbReference>
<dbReference type="Proteomes" id="UP000270094">
    <property type="component" value="Unassembled WGS sequence"/>
</dbReference>
<feature type="domain" description="DH" evidence="1">
    <location>
        <begin position="1"/>
        <end position="98"/>
    </location>
</feature>
<keyword evidence="3" id="KW-1185">Reference proteome</keyword>
<dbReference type="Gene3D" id="1.20.900.10">
    <property type="entry name" value="Dbl homology (DH) domain"/>
    <property type="match status" value="1"/>
</dbReference>
<accession>A0A3P7L738</accession>
<dbReference type="GO" id="GO:0005085">
    <property type="term" value="F:guanyl-nucleotide exchange factor activity"/>
    <property type="evidence" value="ECO:0007669"/>
    <property type="project" value="InterPro"/>
</dbReference>
<sequence length="143" mass="16106">MACAAELKRLLVAYCENHPKAVEVLNEKMDAVRNVLVAKGKDMPSLIAGLSEPFRHLDKYPAVLQELERSMPEGHVDRGDVQRSCAVFKEMKLLCEAVRKQKELQLELLYTGQVEGWASFEQRGRILYVAVAPVVYDGACDDR</sequence>
<organism evidence="2 3">
    <name type="scientific">Strongylus vulgaris</name>
    <name type="common">Blood worm</name>
    <dbReference type="NCBI Taxonomy" id="40348"/>
    <lineage>
        <taxon>Eukaryota</taxon>
        <taxon>Metazoa</taxon>
        <taxon>Ecdysozoa</taxon>
        <taxon>Nematoda</taxon>
        <taxon>Chromadorea</taxon>
        <taxon>Rhabditida</taxon>
        <taxon>Rhabditina</taxon>
        <taxon>Rhabditomorpha</taxon>
        <taxon>Strongyloidea</taxon>
        <taxon>Strongylidae</taxon>
        <taxon>Strongylus</taxon>
    </lineage>
</organism>
<dbReference type="InterPro" id="IPR035899">
    <property type="entry name" value="DBL_dom_sf"/>
</dbReference>
<dbReference type="PANTHER" id="PTHR46026">
    <property type="entry name" value="RHO-TYPE GUANINE NUCLEOTIDE EXCHANGE FACTOR, ISOFORM F"/>
    <property type="match status" value="1"/>
</dbReference>
<protein>
    <recommendedName>
        <fullName evidence="1">DH domain-containing protein</fullName>
    </recommendedName>
</protein>
<dbReference type="OrthoDB" id="443981at2759"/>
<gene>
    <name evidence="2" type="ORF">SVUK_LOCUS10160</name>
</gene>